<sequence length="365" mass="40489">MCGIAAVITGVRISSFYFFREFNDALLSWNRKEYEGIHLSIDELKAALQRRGPDNLGSRKLLVKLSESTAEDSGDDKIISTLVGKSVKRDFSFALETSKTEDAVFDGMKSAVQLDFIGATLQLRGSSPVHQPLVDASGNLLVYNGEIFGGVQFTEDSNDSEVLLHALERCCTPGCRELHFNGSCSAEHRKSVPEILSAIKGPWALIYWQEKSKTIWFGRDALGRRSLLVHWPTSADSRFVLSSVSPPLLVPLCSGSSLIDEQLDGEVVLGETNSAHDIYWEELPCGIYSIELKAPGANVLEVKEVLFEVRKHEWTAPMLSKIISWDRLLVDPKMDFGNVVLANKVLSALQKSVKRRSKVNSLFQV</sequence>
<dbReference type="AlphaFoldDB" id="A0A2I0AEI9"/>
<dbReference type="STRING" id="1088818.A0A2I0AEI9"/>
<feature type="domain" description="Glutamine amidotransferase type-2" evidence="4">
    <location>
        <begin position="2"/>
        <end position="273"/>
    </location>
</feature>
<name>A0A2I0AEI9_9ASPA</name>
<dbReference type="InterPro" id="IPR017932">
    <property type="entry name" value="GATase_2_dom"/>
</dbReference>
<evidence type="ECO:0000256" key="1">
    <source>
        <dbReference type="ARBA" id="ARBA00022605"/>
    </source>
</evidence>
<dbReference type="InterPro" id="IPR029055">
    <property type="entry name" value="Ntn_hydrolases_N"/>
</dbReference>
<organism evidence="5 6">
    <name type="scientific">Apostasia shenzhenica</name>
    <dbReference type="NCBI Taxonomy" id="1088818"/>
    <lineage>
        <taxon>Eukaryota</taxon>
        <taxon>Viridiplantae</taxon>
        <taxon>Streptophyta</taxon>
        <taxon>Embryophyta</taxon>
        <taxon>Tracheophyta</taxon>
        <taxon>Spermatophyta</taxon>
        <taxon>Magnoliopsida</taxon>
        <taxon>Liliopsida</taxon>
        <taxon>Asparagales</taxon>
        <taxon>Orchidaceae</taxon>
        <taxon>Apostasioideae</taxon>
        <taxon>Apostasia</taxon>
    </lineage>
</organism>
<dbReference type="SUPFAM" id="SSF56235">
    <property type="entry name" value="N-terminal nucleophile aminohydrolases (Ntn hydrolases)"/>
    <property type="match status" value="1"/>
</dbReference>
<evidence type="ECO:0000259" key="4">
    <source>
        <dbReference type="PROSITE" id="PS51278"/>
    </source>
</evidence>
<dbReference type="PANTHER" id="PTHR45937:SF1">
    <property type="entry name" value="ASPARAGINE SYNTHETASE DOMAIN-CONTAINING PROTEIN 1"/>
    <property type="match status" value="1"/>
</dbReference>
<reference evidence="5 6" key="1">
    <citation type="journal article" date="2017" name="Nature">
        <title>The Apostasia genome and the evolution of orchids.</title>
        <authorList>
            <person name="Zhang G.Q."/>
            <person name="Liu K.W."/>
            <person name="Li Z."/>
            <person name="Lohaus R."/>
            <person name="Hsiao Y.Y."/>
            <person name="Niu S.C."/>
            <person name="Wang J.Y."/>
            <person name="Lin Y.C."/>
            <person name="Xu Q."/>
            <person name="Chen L.J."/>
            <person name="Yoshida K."/>
            <person name="Fujiwara S."/>
            <person name="Wang Z.W."/>
            <person name="Zhang Y.Q."/>
            <person name="Mitsuda N."/>
            <person name="Wang M."/>
            <person name="Liu G.H."/>
            <person name="Pecoraro L."/>
            <person name="Huang H.X."/>
            <person name="Xiao X.J."/>
            <person name="Lin M."/>
            <person name="Wu X.Y."/>
            <person name="Wu W.L."/>
            <person name="Chen Y.Y."/>
            <person name="Chang S.B."/>
            <person name="Sakamoto S."/>
            <person name="Ohme-Takagi M."/>
            <person name="Yagi M."/>
            <person name="Zeng S.J."/>
            <person name="Shen C.Y."/>
            <person name="Yeh C.M."/>
            <person name="Luo Y.B."/>
            <person name="Tsai W.C."/>
            <person name="Van de Peer Y."/>
            <person name="Liu Z.J."/>
        </authorList>
    </citation>
    <scope>NUCLEOTIDE SEQUENCE [LARGE SCALE GENOMIC DNA]</scope>
    <source>
        <strain evidence="6">cv. Shenzhen</strain>
        <tissue evidence="5">Stem</tissue>
    </source>
</reference>
<evidence type="ECO:0000313" key="5">
    <source>
        <dbReference type="EMBL" id="PKA53962.1"/>
    </source>
</evidence>
<keyword evidence="2" id="KW-0061">Asparagine biosynthesis</keyword>
<dbReference type="GO" id="GO:0006529">
    <property type="term" value="P:asparagine biosynthetic process"/>
    <property type="evidence" value="ECO:0007669"/>
    <property type="project" value="UniProtKB-KW"/>
</dbReference>
<evidence type="ECO:0000313" key="6">
    <source>
        <dbReference type="Proteomes" id="UP000236161"/>
    </source>
</evidence>
<dbReference type="Pfam" id="PF13537">
    <property type="entry name" value="GATase_7"/>
    <property type="match status" value="1"/>
</dbReference>
<protein>
    <recommendedName>
        <fullName evidence="4">Glutamine amidotransferase type-2 domain-containing protein</fullName>
    </recommendedName>
</protein>
<evidence type="ECO:0000256" key="2">
    <source>
        <dbReference type="ARBA" id="ARBA00022888"/>
    </source>
</evidence>
<keyword evidence="3" id="KW-0315">Glutamine amidotransferase</keyword>
<dbReference type="PROSITE" id="PS51278">
    <property type="entry name" value="GATASE_TYPE_2"/>
    <property type="match status" value="1"/>
</dbReference>
<dbReference type="Gene3D" id="3.60.20.10">
    <property type="entry name" value="Glutamine Phosphoribosylpyrophosphate, subunit 1, domain 1"/>
    <property type="match status" value="1"/>
</dbReference>
<accession>A0A2I0AEI9</accession>
<dbReference type="OrthoDB" id="10252281at2759"/>
<proteinExistence type="predicted"/>
<gene>
    <name evidence="5" type="ORF">AXF42_Ash011442</name>
</gene>
<keyword evidence="6" id="KW-1185">Reference proteome</keyword>
<evidence type="ECO:0000256" key="3">
    <source>
        <dbReference type="ARBA" id="ARBA00022962"/>
    </source>
</evidence>
<dbReference type="PANTHER" id="PTHR45937">
    <property type="entry name" value="ASPARAGINE SYNTHETASE DOMAIN-CONTAINING PROTEIN 1"/>
    <property type="match status" value="1"/>
</dbReference>
<dbReference type="Proteomes" id="UP000236161">
    <property type="component" value="Unassembled WGS sequence"/>
</dbReference>
<dbReference type="EMBL" id="KZ451988">
    <property type="protein sequence ID" value="PKA53962.1"/>
    <property type="molecule type" value="Genomic_DNA"/>
</dbReference>
<keyword evidence="1" id="KW-0028">Amino-acid biosynthesis</keyword>
<dbReference type="InterPro" id="IPR051857">
    <property type="entry name" value="Asn_synthetase_domain"/>
</dbReference>